<dbReference type="EMBL" id="MCOG01000079">
    <property type="protein sequence ID" value="ORY55236.1"/>
    <property type="molecule type" value="Genomic_DNA"/>
</dbReference>
<dbReference type="SUPFAM" id="SSF52799">
    <property type="entry name" value="(Phosphotyrosine protein) phosphatases II"/>
    <property type="match status" value="1"/>
</dbReference>
<keyword evidence="2" id="KW-1185">Reference proteome</keyword>
<dbReference type="InterPro" id="IPR016130">
    <property type="entry name" value="Tyr_Pase_AS"/>
</dbReference>
<evidence type="ECO:0000313" key="2">
    <source>
        <dbReference type="Proteomes" id="UP000193920"/>
    </source>
</evidence>
<dbReference type="PROSITE" id="PS00383">
    <property type="entry name" value="TYR_PHOSPHATASE_1"/>
    <property type="match status" value="1"/>
</dbReference>
<dbReference type="AlphaFoldDB" id="A0A1Y2D7Y3"/>
<dbReference type="Proteomes" id="UP000193920">
    <property type="component" value="Unassembled WGS sequence"/>
</dbReference>
<proteinExistence type="predicted"/>
<dbReference type="Pfam" id="PF13350">
    <property type="entry name" value="Y_phosphatase3"/>
    <property type="match status" value="1"/>
</dbReference>
<protein>
    <recommendedName>
        <fullName evidence="3">Tyrosine specific protein phosphatases domain-containing protein</fullName>
    </recommendedName>
</protein>
<organism evidence="1 2">
    <name type="scientific">Neocallimastix californiae</name>
    <dbReference type="NCBI Taxonomy" id="1754190"/>
    <lineage>
        <taxon>Eukaryota</taxon>
        <taxon>Fungi</taxon>
        <taxon>Fungi incertae sedis</taxon>
        <taxon>Chytridiomycota</taxon>
        <taxon>Chytridiomycota incertae sedis</taxon>
        <taxon>Neocallimastigomycetes</taxon>
        <taxon>Neocallimastigales</taxon>
        <taxon>Neocallimastigaceae</taxon>
        <taxon>Neocallimastix</taxon>
    </lineage>
</organism>
<comment type="caution">
    <text evidence="1">The sequence shown here is derived from an EMBL/GenBank/DDBJ whole genome shotgun (WGS) entry which is preliminary data.</text>
</comment>
<evidence type="ECO:0008006" key="3">
    <source>
        <dbReference type="Google" id="ProtNLM"/>
    </source>
</evidence>
<dbReference type="InterPro" id="IPR026893">
    <property type="entry name" value="Tyr/Ser_Pase_IphP-type"/>
</dbReference>
<gene>
    <name evidence="1" type="ORF">LY90DRAFT_669754</name>
</gene>
<dbReference type="InterPro" id="IPR029021">
    <property type="entry name" value="Prot-tyrosine_phosphatase-like"/>
</dbReference>
<reference evidence="1 2" key="1">
    <citation type="submission" date="2016-08" db="EMBL/GenBank/DDBJ databases">
        <title>A Parts List for Fungal Cellulosomes Revealed by Comparative Genomics.</title>
        <authorList>
            <consortium name="DOE Joint Genome Institute"/>
            <person name="Haitjema C.H."/>
            <person name="Gilmore S.P."/>
            <person name="Henske J.K."/>
            <person name="Solomon K.V."/>
            <person name="De Groot R."/>
            <person name="Kuo A."/>
            <person name="Mondo S.J."/>
            <person name="Salamov A.A."/>
            <person name="Labutti K."/>
            <person name="Zhao Z."/>
            <person name="Chiniquy J."/>
            <person name="Barry K."/>
            <person name="Brewer H.M."/>
            <person name="Purvine S.O."/>
            <person name="Wright A.T."/>
            <person name="Boxma B."/>
            <person name="Van Alen T."/>
            <person name="Hackstein J.H."/>
            <person name="Baker S.E."/>
            <person name="Grigoriev I.V."/>
            <person name="O'Malley M.A."/>
        </authorList>
    </citation>
    <scope>NUCLEOTIDE SEQUENCE [LARGE SCALE GENOMIC DNA]</scope>
    <source>
        <strain evidence="1 2">G1</strain>
    </source>
</reference>
<dbReference type="GO" id="GO:0004721">
    <property type="term" value="F:phosphoprotein phosphatase activity"/>
    <property type="evidence" value="ECO:0007669"/>
    <property type="project" value="InterPro"/>
</dbReference>
<dbReference type="Gene3D" id="3.90.190.10">
    <property type="entry name" value="Protein tyrosine phosphatase superfamily"/>
    <property type="match status" value="1"/>
</dbReference>
<accession>A0A1Y2D7Y3</accession>
<dbReference type="OrthoDB" id="10308636at2759"/>
<sequence>MSLEQLHTTNTNNGKNFNSYDVVNVANKSNLSYNIESNSVESFKRNIKNKEIERSLYQDKKFDITFSTFEASDASIVYFSNQQITFIFPDGKIDTRNYIEDSTGKITVETKNGNAIEIERDSDSLNIYHQQYKPSKNKFVLNGRIYRVTQEDRNKCYVDDFEHSQIIFIFDHKNWEVKKEDVKTAFVRGSFTSWKDETKFLMSYSKNLELHYVSINSEDIKNCIGNSGHPEYKFYINNEYMGTEKASFVPEGYIFHTCDANLIVIFSNEDINEIIRESNIAGTIKHLSDFDLTTTEGKEEISNFRLVPGTKKLFRSFHPYYPTGQRNINYDTEKTRIALVQELATAEGIKSDINLTEDCSKYIGEEFKWYDGTTSKITIPKYYQDIMKAGSICHVQSTSGVIPSYHYVYNKPRDPLFYEWVQMIVNFIISDAHEAPFQIHCAIGTDRTGVFSALLGALCGATWEEVSNDYQKTNRMCIKEYRSKALLAQFFQRLLNINDITKVDHLQELLWNHFTTIATLNGKFVFTKEKLEVLKNKLN</sequence>
<evidence type="ECO:0000313" key="1">
    <source>
        <dbReference type="EMBL" id="ORY55236.1"/>
    </source>
</evidence>
<name>A0A1Y2D7Y3_9FUNG</name>